<evidence type="ECO:0000313" key="1">
    <source>
        <dbReference type="EMBL" id="ATB33647.1"/>
    </source>
</evidence>
<dbReference type="KEGG" id="mbd:MEBOL_007145"/>
<reference evidence="1 2" key="1">
    <citation type="submission" date="2017-06" db="EMBL/GenBank/DDBJ databases">
        <authorList>
            <person name="Kim H.J."/>
            <person name="Triplett B.A."/>
        </authorList>
    </citation>
    <scope>NUCLEOTIDE SEQUENCE [LARGE SCALE GENOMIC DNA]</scope>
    <source>
        <strain evidence="1 2">DSM 14713</strain>
    </source>
</reference>
<sequence>MTTIVIREARTQSPSERAPATLFQSHGIISAFQVNLD</sequence>
<proteinExistence type="predicted"/>
<organism evidence="1 2">
    <name type="scientific">Melittangium boletus DSM 14713</name>
    <dbReference type="NCBI Taxonomy" id="1294270"/>
    <lineage>
        <taxon>Bacteria</taxon>
        <taxon>Pseudomonadati</taxon>
        <taxon>Myxococcota</taxon>
        <taxon>Myxococcia</taxon>
        <taxon>Myxococcales</taxon>
        <taxon>Cystobacterineae</taxon>
        <taxon>Archangiaceae</taxon>
        <taxon>Melittangium</taxon>
    </lineage>
</organism>
<dbReference type="Proteomes" id="UP000217289">
    <property type="component" value="Chromosome"/>
</dbReference>
<keyword evidence="2" id="KW-1185">Reference proteome</keyword>
<protein>
    <submittedName>
        <fullName evidence="1">Uncharacterized protein</fullName>
    </submittedName>
</protein>
<accession>A0A250IR37</accession>
<name>A0A250IR37_9BACT</name>
<evidence type="ECO:0000313" key="2">
    <source>
        <dbReference type="Proteomes" id="UP000217289"/>
    </source>
</evidence>
<dbReference type="AlphaFoldDB" id="A0A250IR37"/>
<gene>
    <name evidence="1" type="ORF">MEBOL_007145</name>
</gene>
<dbReference type="EMBL" id="CP022163">
    <property type="protein sequence ID" value="ATB33647.1"/>
    <property type="molecule type" value="Genomic_DNA"/>
</dbReference>